<feature type="domain" description="THIF-type NAD/FAD binding fold" evidence="1">
    <location>
        <begin position="21"/>
        <end position="204"/>
    </location>
</feature>
<dbReference type="EMBL" id="SILG01000008">
    <property type="protein sequence ID" value="TBE57590.1"/>
    <property type="molecule type" value="Genomic_DNA"/>
</dbReference>
<dbReference type="Proteomes" id="UP000291302">
    <property type="component" value="Unassembled WGS sequence"/>
</dbReference>
<dbReference type="InterPro" id="IPR045886">
    <property type="entry name" value="ThiF/MoeB/HesA"/>
</dbReference>
<gene>
    <name evidence="2" type="ORF">ELH03_37025</name>
</gene>
<dbReference type="PANTHER" id="PTHR10953">
    <property type="entry name" value="UBIQUITIN-ACTIVATING ENZYME E1"/>
    <property type="match status" value="1"/>
</dbReference>
<reference evidence="2 3" key="1">
    <citation type="submission" date="2019-02" db="EMBL/GenBank/DDBJ databases">
        <title>The genomic architecture of introgression among sibling species of bacteria.</title>
        <authorList>
            <person name="Cavassim M.I.A."/>
            <person name="Moeskjaer S."/>
            <person name="Moslemi C."/>
            <person name="Fields B."/>
            <person name="Bachmann A."/>
            <person name="Vilhjalmsson B."/>
            <person name="Schierup M.H."/>
            <person name="Young J.P.W."/>
            <person name="Andersen S.U."/>
        </authorList>
    </citation>
    <scope>NUCLEOTIDE SEQUENCE [LARGE SCALE GENOMIC DNA]</scope>
    <source>
        <strain evidence="2 3">SM51</strain>
    </source>
</reference>
<dbReference type="InterPro" id="IPR000594">
    <property type="entry name" value="ThiF_NAD_FAD-bd"/>
</dbReference>
<evidence type="ECO:0000313" key="3">
    <source>
        <dbReference type="Proteomes" id="UP000291302"/>
    </source>
</evidence>
<evidence type="ECO:0000259" key="1">
    <source>
        <dbReference type="Pfam" id="PF00899"/>
    </source>
</evidence>
<keyword evidence="2" id="KW-0548">Nucleotidyltransferase</keyword>
<dbReference type="SUPFAM" id="SSF69572">
    <property type="entry name" value="Activating enzymes of the ubiquitin-like proteins"/>
    <property type="match status" value="1"/>
</dbReference>
<organism evidence="2 3">
    <name type="scientific">Rhizobium beringeri</name>
    <dbReference type="NCBI Taxonomy" id="3019934"/>
    <lineage>
        <taxon>Bacteria</taxon>
        <taxon>Pseudomonadati</taxon>
        <taxon>Pseudomonadota</taxon>
        <taxon>Alphaproteobacteria</taxon>
        <taxon>Hyphomicrobiales</taxon>
        <taxon>Rhizobiaceae</taxon>
        <taxon>Rhizobium/Agrobacterium group</taxon>
        <taxon>Rhizobium</taxon>
    </lineage>
</organism>
<dbReference type="InterPro" id="IPR035985">
    <property type="entry name" value="Ubiquitin-activating_enz"/>
</dbReference>
<dbReference type="GO" id="GO:0016779">
    <property type="term" value="F:nucleotidyltransferase activity"/>
    <property type="evidence" value="ECO:0007669"/>
    <property type="project" value="UniProtKB-KW"/>
</dbReference>
<accession>A0ABY1XHF1</accession>
<dbReference type="Pfam" id="PF00899">
    <property type="entry name" value="ThiF"/>
    <property type="match status" value="1"/>
</dbReference>
<dbReference type="RefSeq" id="WP_130767672.1">
    <property type="nucleotide sequence ID" value="NZ_SILG01000008.1"/>
</dbReference>
<dbReference type="Gene3D" id="3.40.50.720">
    <property type="entry name" value="NAD(P)-binding Rossmann-like Domain"/>
    <property type="match status" value="1"/>
</dbReference>
<keyword evidence="3" id="KW-1185">Reference proteome</keyword>
<proteinExistence type="predicted"/>
<dbReference type="PANTHER" id="PTHR10953:SF102">
    <property type="entry name" value="ADENYLYLTRANSFERASE AND SULFURTRANSFERASE MOCS3"/>
    <property type="match status" value="1"/>
</dbReference>
<keyword evidence="2" id="KW-0808">Transferase</keyword>
<evidence type="ECO:0000313" key="2">
    <source>
        <dbReference type="EMBL" id="TBE57590.1"/>
    </source>
</evidence>
<comment type="caution">
    <text evidence="2">The sequence shown here is derived from an EMBL/GenBank/DDBJ whole genome shotgun (WGS) entry which is preliminary data.</text>
</comment>
<name>A0ABY1XHF1_9HYPH</name>
<sequence>MNAHTQSDRQAGRADSALMLKSHLVMIGASRGLSSGLTLARIGVGRFTLIDSQHVEVENIGQTLYDQSHIGMPKVEAAKAMIMARAPTAHVETYHANAEDVPDLTAILASADVVKIGIDHPRSMFALAKRAQYAGVATFIHGMTGDGLQHFTAFVEPGGKSLQEILPEAWKGVEAGYEPPAFFPSCALHTETMNSAVALMIAGYLHHRAGSSIELLSNIGAGLIDAGLATGFNGFHTPSGFLTPIYFGSPN</sequence>
<protein>
    <submittedName>
        <fullName evidence="2">ThiF family adenylyltransferase</fullName>
    </submittedName>
</protein>